<dbReference type="PROSITE" id="PS50234">
    <property type="entry name" value="VWFA"/>
    <property type="match status" value="1"/>
</dbReference>
<evidence type="ECO:0000259" key="2">
    <source>
        <dbReference type="PROSITE" id="PS50234"/>
    </source>
</evidence>
<dbReference type="InterPro" id="IPR036465">
    <property type="entry name" value="vWFA_dom_sf"/>
</dbReference>
<reference evidence="3" key="1">
    <citation type="submission" date="2021-03" db="EMBL/GenBank/DDBJ databases">
        <title>Acanthopleuribacteraceae sp. M133.</title>
        <authorList>
            <person name="Wang G."/>
        </authorList>
    </citation>
    <scope>NUCLEOTIDE SEQUENCE</scope>
    <source>
        <strain evidence="3">M133</strain>
    </source>
</reference>
<protein>
    <submittedName>
        <fullName evidence="3">VWA domain-containing protein</fullName>
    </submittedName>
</protein>
<feature type="domain" description="VWFA" evidence="2">
    <location>
        <begin position="77"/>
        <end position="256"/>
    </location>
</feature>
<evidence type="ECO:0000313" key="4">
    <source>
        <dbReference type="Proteomes" id="UP000663929"/>
    </source>
</evidence>
<dbReference type="PROSITE" id="PS51257">
    <property type="entry name" value="PROKAR_LIPOPROTEIN"/>
    <property type="match status" value="1"/>
</dbReference>
<evidence type="ECO:0000313" key="3">
    <source>
        <dbReference type="EMBL" id="QTD51845.1"/>
    </source>
</evidence>
<dbReference type="SUPFAM" id="SSF53300">
    <property type="entry name" value="vWA-like"/>
    <property type="match status" value="1"/>
</dbReference>
<feature type="chain" id="PRO_5035157575" evidence="1">
    <location>
        <begin position="20"/>
        <end position="265"/>
    </location>
</feature>
<accession>A0A8A4TZA9</accession>
<proteinExistence type="predicted"/>
<dbReference type="Gene3D" id="3.40.50.410">
    <property type="entry name" value="von Willebrand factor, type A domain"/>
    <property type="match status" value="1"/>
</dbReference>
<evidence type="ECO:0000256" key="1">
    <source>
        <dbReference type="SAM" id="SignalP"/>
    </source>
</evidence>
<dbReference type="Pfam" id="PF00092">
    <property type="entry name" value="VWA"/>
    <property type="match status" value="1"/>
</dbReference>
<dbReference type="KEGG" id="scor:J3U87_05185"/>
<gene>
    <name evidence="3" type="ORF">J3U87_05185</name>
</gene>
<dbReference type="InterPro" id="IPR002035">
    <property type="entry name" value="VWF_A"/>
</dbReference>
<dbReference type="EMBL" id="CP071793">
    <property type="protein sequence ID" value="QTD51845.1"/>
    <property type="molecule type" value="Genomic_DNA"/>
</dbReference>
<name>A0A8A4TZA9_SULCO</name>
<keyword evidence="1" id="KW-0732">Signal</keyword>
<dbReference type="AlphaFoldDB" id="A0A8A4TZA9"/>
<keyword evidence="4" id="KW-1185">Reference proteome</keyword>
<dbReference type="SMART" id="SM00327">
    <property type="entry name" value="VWA"/>
    <property type="match status" value="1"/>
</dbReference>
<dbReference type="RefSeq" id="WP_237381964.1">
    <property type="nucleotide sequence ID" value="NZ_CP071793.1"/>
</dbReference>
<dbReference type="CDD" id="cd00198">
    <property type="entry name" value="vWFA"/>
    <property type="match status" value="1"/>
</dbReference>
<dbReference type="Proteomes" id="UP000663929">
    <property type="component" value="Chromosome"/>
</dbReference>
<sequence length="265" mass="28957">MFPFSLRSRGLRTSLWLLAAVIASSACQERSHAKRATVPTNTKPAPVKSTDRAWVDLDRVEIPIEARDGAEVALTRNFYFIFDGSGSMNEKVSGACGPSDRFSSKLDGAVWAVEQFMTSVPESVNLGLYTFDASGQGERLALRSGQKARFLDKVRMIRAGGKTPLAEAIGIATDRLVSQYKHQLGYGEFRIVVVTDGEAEDLDRAAKYAAAYGIPIYTIGLCVGASHPLRQYSVSYRSADNFEDLKRGLEATLAELPDFDVAAFE</sequence>
<feature type="signal peptide" evidence="1">
    <location>
        <begin position="1"/>
        <end position="19"/>
    </location>
</feature>
<organism evidence="3 4">
    <name type="scientific">Sulfidibacter corallicola</name>
    <dbReference type="NCBI Taxonomy" id="2818388"/>
    <lineage>
        <taxon>Bacteria</taxon>
        <taxon>Pseudomonadati</taxon>
        <taxon>Acidobacteriota</taxon>
        <taxon>Holophagae</taxon>
        <taxon>Acanthopleuribacterales</taxon>
        <taxon>Acanthopleuribacteraceae</taxon>
        <taxon>Sulfidibacter</taxon>
    </lineage>
</organism>